<evidence type="ECO:0000313" key="2">
    <source>
        <dbReference type="EMBL" id="MEQ2175299.1"/>
    </source>
</evidence>
<sequence length="162" mass="16998">MQPRCSRGAAETHSSGPCRTCRSCEAVDVSYRSPPRGGSGAPQTQRPSSAHRRQLRHSSLTLSLPLRKNQAHLKTFSPSHACTSRFSCEPSSPLRPSHVIGRHGDGGVGAQLPADPAEAGRAGVRLPGALLGCGSRDESGVGDRRRPVLPVPVGVLLEAGEL</sequence>
<gene>
    <name evidence="2" type="ORF">GOODEAATRI_016667</name>
</gene>
<keyword evidence="3" id="KW-1185">Reference proteome</keyword>
<dbReference type="EMBL" id="JAHRIO010051278">
    <property type="protein sequence ID" value="MEQ2175299.1"/>
    <property type="molecule type" value="Genomic_DNA"/>
</dbReference>
<evidence type="ECO:0000256" key="1">
    <source>
        <dbReference type="SAM" id="MobiDB-lite"/>
    </source>
</evidence>
<name>A0ABV0NV48_9TELE</name>
<feature type="region of interest" description="Disordered" evidence="1">
    <location>
        <begin position="1"/>
        <end position="20"/>
    </location>
</feature>
<evidence type="ECO:0000313" key="3">
    <source>
        <dbReference type="Proteomes" id="UP001476798"/>
    </source>
</evidence>
<reference evidence="2 3" key="1">
    <citation type="submission" date="2021-06" db="EMBL/GenBank/DDBJ databases">
        <authorList>
            <person name="Palmer J.M."/>
        </authorList>
    </citation>
    <scope>NUCLEOTIDE SEQUENCE [LARGE SCALE GENOMIC DNA]</scope>
    <source>
        <strain evidence="2 3">GA_2019</strain>
        <tissue evidence="2">Muscle</tissue>
    </source>
</reference>
<proteinExistence type="predicted"/>
<feature type="region of interest" description="Disordered" evidence="1">
    <location>
        <begin position="29"/>
        <end position="66"/>
    </location>
</feature>
<dbReference type="Proteomes" id="UP001476798">
    <property type="component" value="Unassembled WGS sequence"/>
</dbReference>
<feature type="region of interest" description="Disordered" evidence="1">
    <location>
        <begin position="87"/>
        <end position="121"/>
    </location>
</feature>
<protein>
    <submittedName>
        <fullName evidence="2">Uncharacterized protein</fullName>
    </submittedName>
</protein>
<accession>A0ABV0NV48</accession>
<comment type="caution">
    <text evidence="2">The sequence shown here is derived from an EMBL/GenBank/DDBJ whole genome shotgun (WGS) entry which is preliminary data.</text>
</comment>
<organism evidence="2 3">
    <name type="scientific">Goodea atripinnis</name>
    <dbReference type="NCBI Taxonomy" id="208336"/>
    <lineage>
        <taxon>Eukaryota</taxon>
        <taxon>Metazoa</taxon>
        <taxon>Chordata</taxon>
        <taxon>Craniata</taxon>
        <taxon>Vertebrata</taxon>
        <taxon>Euteleostomi</taxon>
        <taxon>Actinopterygii</taxon>
        <taxon>Neopterygii</taxon>
        <taxon>Teleostei</taxon>
        <taxon>Neoteleostei</taxon>
        <taxon>Acanthomorphata</taxon>
        <taxon>Ovalentaria</taxon>
        <taxon>Atherinomorphae</taxon>
        <taxon>Cyprinodontiformes</taxon>
        <taxon>Goodeidae</taxon>
        <taxon>Goodea</taxon>
    </lineage>
</organism>